<dbReference type="PANTHER" id="PTHR11360">
    <property type="entry name" value="MONOCARBOXYLATE TRANSPORTER"/>
    <property type="match status" value="1"/>
</dbReference>
<gene>
    <name evidence="6" type="ORF">HGRIS_014066</name>
</gene>
<keyword evidence="4" id="KW-0812">Transmembrane</keyword>
<comment type="caution">
    <text evidence="6">The sequence shown here is derived from an EMBL/GenBank/DDBJ whole genome shotgun (WGS) entry which is preliminary data.</text>
</comment>
<dbReference type="EMBL" id="JASNQZ010000003">
    <property type="protein sequence ID" value="KAL0958739.1"/>
    <property type="molecule type" value="Genomic_DNA"/>
</dbReference>
<dbReference type="PROSITE" id="PS50850">
    <property type="entry name" value="MFS"/>
    <property type="match status" value="1"/>
</dbReference>
<keyword evidence="7" id="KW-1185">Reference proteome</keyword>
<feature type="domain" description="Major facilitator superfamily (MFS) profile" evidence="5">
    <location>
        <begin position="227"/>
        <end position="625"/>
    </location>
</feature>
<feature type="transmembrane region" description="Helical" evidence="4">
    <location>
        <begin position="356"/>
        <end position="376"/>
    </location>
</feature>
<feature type="transmembrane region" description="Helical" evidence="4">
    <location>
        <begin position="560"/>
        <end position="581"/>
    </location>
</feature>
<comment type="similarity">
    <text evidence="2">Belongs to the major facilitator superfamily. Monocarboxylate porter (TC 2.A.1.13) family.</text>
</comment>
<proteinExistence type="inferred from homology"/>
<feature type="transmembrane region" description="Helical" evidence="4">
    <location>
        <begin position="325"/>
        <end position="344"/>
    </location>
</feature>
<feature type="compositionally biased region" description="Polar residues" evidence="3">
    <location>
        <begin position="12"/>
        <end position="27"/>
    </location>
</feature>
<protein>
    <recommendedName>
        <fullName evidence="5">Major facilitator superfamily (MFS) profile domain-containing protein</fullName>
    </recommendedName>
</protein>
<evidence type="ECO:0000313" key="7">
    <source>
        <dbReference type="Proteomes" id="UP001556367"/>
    </source>
</evidence>
<feature type="transmembrane region" description="Helical" evidence="4">
    <location>
        <begin position="227"/>
        <end position="248"/>
    </location>
</feature>
<keyword evidence="4" id="KW-1133">Transmembrane helix</keyword>
<evidence type="ECO:0000256" key="4">
    <source>
        <dbReference type="SAM" id="Phobius"/>
    </source>
</evidence>
<dbReference type="Gene3D" id="1.20.1250.20">
    <property type="entry name" value="MFS general substrate transporter like domains"/>
    <property type="match status" value="2"/>
</dbReference>
<feature type="region of interest" description="Disordered" evidence="3">
    <location>
        <begin position="1"/>
        <end position="27"/>
    </location>
</feature>
<feature type="compositionally biased region" description="Basic residues" evidence="3">
    <location>
        <begin position="169"/>
        <end position="187"/>
    </location>
</feature>
<feature type="region of interest" description="Disordered" evidence="3">
    <location>
        <begin position="52"/>
        <end position="136"/>
    </location>
</feature>
<feature type="transmembrane region" description="Helical" evidence="4">
    <location>
        <begin position="439"/>
        <end position="464"/>
    </location>
</feature>
<dbReference type="InterPro" id="IPR011701">
    <property type="entry name" value="MFS"/>
</dbReference>
<dbReference type="Pfam" id="PF07690">
    <property type="entry name" value="MFS_1"/>
    <property type="match status" value="1"/>
</dbReference>
<evidence type="ECO:0000256" key="3">
    <source>
        <dbReference type="SAM" id="MobiDB-lite"/>
    </source>
</evidence>
<sequence length="627" mass="67986">MPEGESVMKPTSMGTSKRPNIPIPSSANRAYSRTSITRLKVLTVFPSLRSNRIHPCQRPSQIPHINRMPASKTRATAPQHGQGQGHGPSIDLDDTERDDIARYGTASTGSKAPLTGRQHSSKSRHKYGYDASYDDRDRADDIDADAYMAEKADTSEVYVQDSSSSRSHSPPHPHTRSHSQSKSHSHHASPAPGGENGDAEKAHANGTASPQASAPSPPQFPEGGLEAWLTVIGGSMVLFCTFGVVQSFGVYQDYYKRISLTEHTPSDISWIGSLQVFFLFALGLPTGKLFDEGYFHACVLAGSIVYLVSIFLLSLVQPHHYYQNILAQGVGMGIGMGMMFLPALTVTSHYFRKKRSAAMGVVIAGSSLGGCLYPILLNNVLSRNGFAWGVRAVGFIDLGLLILANLLMKTRLPSRRQRAKAGVVNKPIAFKKIILDWPYMVFVAGSFLVFWGLFFPFFYLQFYAAQFGVEANLVKYSITIMNAASVFGRTLPNFLADKYGPFNVMIPSTVISGGLVYAMFGASSQAGLVTFAIFYGFFSGGFVSLCTPAASLFATDLADLGLRIGVLSSSLGLALLTGNPIAGALLEPPHYKWWRSFVFSSVVVFGGAVCQIIARTSLVRRRGTQVT</sequence>
<feature type="region of interest" description="Disordered" evidence="3">
    <location>
        <begin position="153"/>
        <end position="219"/>
    </location>
</feature>
<comment type="subcellular location">
    <subcellularLocation>
        <location evidence="1">Membrane</location>
        <topology evidence="1">Multi-pass membrane protein</topology>
    </subcellularLocation>
</comment>
<evidence type="ECO:0000259" key="5">
    <source>
        <dbReference type="PROSITE" id="PS50850"/>
    </source>
</evidence>
<feature type="transmembrane region" description="Helical" evidence="4">
    <location>
        <begin position="502"/>
        <end position="520"/>
    </location>
</feature>
<dbReference type="SUPFAM" id="SSF103473">
    <property type="entry name" value="MFS general substrate transporter"/>
    <property type="match status" value="1"/>
</dbReference>
<feature type="transmembrane region" description="Helical" evidence="4">
    <location>
        <begin position="388"/>
        <end position="408"/>
    </location>
</feature>
<evidence type="ECO:0000256" key="2">
    <source>
        <dbReference type="ARBA" id="ARBA00006727"/>
    </source>
</evidence>
<evidence type="ECO:0000256" key="1">
    <source>
        <dbReference type="ARBA" id="ARBA00004141"/>
    </source>
</evidence>
<feature type="transmembrane region" description="Helical" evidence="4">
    <location>
        <begin position="532"/>
        <end position="553"/>
    </location>
</feature>
<dbReference type="InterPro" id="IPR020846">
    <property type="entry name" value="MFS_dom"/>
</dbReference>
<dbReference type="PANTHER" id="PTHR11360:SF234">
    <property type="entry name" value="MFS-TYPE TRANSPORTER DBAD-RELATED"/>
    <property type="match status" value="1"/>
</dbReference>
<evidence type="ECO:0000313" key="6">
    <source>
        <dbReference type="EMBL" id="KAL0958739.1"/>
    </source>
</evidence>
<reference evidence="7" key="1">
    <citation type="submission" date="2024-06" db="EMBL/GenBank/DDBJ databases">
        <title>Multi-omics analyses provide insights into the biosynthesis of the anticancer antibiotic pleurotin in Hohenbuehelia grisea.</title>
        <authorList>
            <person name="Weaver J.A."/>
            <person name="Alberti F."/>
        </authorList>
    </citation>
    <scope>NUCLEOTIDE SEQUENCE [LARGE SCALE GENOMIC DNA]</scope>
    <source>
        <strain evidence="7">T-177</strain>
    </source>
</reference>
<feature type="transmembrane region" description="Helical" evidence="4">
    <location>
        <begin position="476"/>
        <end position="495"/>
    </location>
</feature>
<accession>A0ABR3JSF0</accession>
<organism evidence="6 7">
    <name type="scientific">Hohenbuehelia grisea</name>
    <dbReference type="NCBI Taxonomy" id="104357"/>
    <lineage>
        <taxon>Eukaryota</taxon>
        <taxon>Fungi</taxon>
        <taxon>Dikarya</taxon>
        <taxon>Basidiomycota</taxon>
        <taxon>Agaricomycotina</taxon>
        <taxon>Agaricomycetes</taxon>
        <taxon>Agaricomycetidae</taxon>
        <taxon>Agaricales</taxon>
        <taxon>Pleurotineae</taxon>
        <taxon>Pleurotaceae</taxon>
        <taxon>Hohenbuehelia</taxon>
    </lineage>
</organism>
<name>A0ABR3JSF0_9AGAR</name>
<dbReference type="InterPro" id="IPR050327">
    <property type="entry name" value="Proton-linked_MCT"/>
</dbReference>
<dbReference type="Proteomes" id="UP001556367">
    <property type="component" value="Unassembled WGS sequence"/>
</dbReference>
<keyword evidence="4" id="KW-0472">Membrane</keyword>
<feature type="transmembrane region" description="Helical" evidence="4">
    <location>
        <begin position="593"/>
        <end position="614"/>
    </location>
</feature>
<feature type="transmembrane region" description="Helical" evidence="4">
    <location>
        <begin position="294"/>
        <end position="313"/>
    </location>
</feature>
<dbReference type="InterPro" id="IPR036259">
    <property type="entry name" value="MFS_trans_sf"/>
</dbReference>